<feature type="region of interest" description="Disordered" evidence="1">
    <location>
        <begin position="30"/>
        <end position="49"/>
    </location>
</feature>
<reference evidence="2 3" key="1">
    <citation type="journal article" date="2023" name="Plants (Basel)">
        <title>Bridging the Gap: Combining Genomics and Transcriptomics Approaches to Understand Stylosanthes scabra, an Orphan Legume from the Brazilian Caatinga.</title>
        <authorList>
            <person name="Ferreira-Neto J.R.C."/>
            <person name="da Silva M.D."/>
            <person name="Binneck E."/>
            <person name="de Melo N.F."/>
            <person name="da Silva R.H."/>
            <person name="de Melo A.L.T.M."/>
            <person name="Pandolfi V."/>
            <person name="Bustamante F.O."/>
            <person name="Brasileiro-Vidal A.C."/>
            <person name="Benko-Iseppon A.M."/>
        </authorList>
    </citation>
    <scope>NUCLEOTIDE SEQUENCE [LARGE SCALE GENOMIC DNA]</scope>
    <source>
        <tissue evidence="2">Leaves</tissue>
    </source>
</reference>
<proteinExistence type="predicted"/>
<evidence type="ECO:0000256" key="1">
    <source>
        <dbReference type="SAM" id="MobiDB-lite"/>
    </source>
</evidence>
<feature type="compositionally biased region" description="Low complexity" evidence="1">
    <location>
        <begin position="39"/>
        <end position="49"/>
    </location>
</feature>
<accession>A0ABU6W5A8</accession>
<comment type="caution">
    <text evidence="2">The sequence shown here is derived from an EMBL/GenBank/DDBJ whole genome shotgun (WGS) entry which is preliminary data.</text>
</comment>
<evidence type="ECO:0000313" key="3">
    <source>
        <dbReference type="Proteomes" id="UP001341840"/>
    </source>
</evidence>
<protein>
    <submittedName>
        <fullName evidence="2">Uncharacterized protein</fullName>
    </submittedName>
</protein>
<gene>
    <name evidence="2" type="ORF">PIB30_015713</name>
</gene>
<name>A0ABU6W5A8_9FABA</name>
<dbReference type="Proteomes" id="UP001341840">
    <property type="component" value="Unassembled WGS sequence"/>
</dbReference>
<organism evidence="2 3">
    <name type="scientific">Stylosanthes scabra</name>
    <dbReference type="NCBI Taxonomy" id="79078"/>
    <lineage>
        <taxon>Eukaryota</taxon>
        <taxon>Viridiplantae</taxon>
        <taxon>Streptophyta</taxon>
        <taxon>Embryophyta</taxon>
        <taxon>Tracheophyta</taxon>
        <taxon>Spermatophyta</taxon>
        <taxon>Magnoliopsida</taxon>
        <taxon>eudicotyledons</taxon>
        <taxon>Gunneridae</taxon>
        <taxon>Pentapetalae</taxon>
        <taxon>rosids</taxon>
        <taxon>fabids</taxon>
        <taxon>Fabales</taxon>
        <taxon>Fabaceae</taxon>
        <taxon>Papilionoideae</taxon>
        <taxon>50 kb inversion clade</taxon>
        <taxon>dalbergioids sensu lato</taxon>
        <taxon>Dalbergieae</taxon>
        <taxon>Pterocarpus clade</taxon>
        <taxon>Stylosanthes</taxon>
    </lineage>
</organism>
<dbReference type="EMBL" id="JASCZI010181286">
    <property type="protein sequence ID" value="MED6181027.1"/>
    <property type="molecule type" value="Genomic_DNA"/>
</dbReference>
<sequence length="104" mass="11292">MGPAKMPRQRHSTLRWSRVGRRRESVMVPGCRRGSRAPSSGSKSGRVRVSGQIARTIDSPCKSNDQFRYGCEENLNGVRPLLAARLEVSGDVVGGVVLGTDRGL</sequence>
<keyword evidence="3" id="KW-1185">Reference proteome</keyword>
<evidence type="ECO:0000313" key="2">
    <source>
        <dbReference type="EMBL" id="MED6181027.1"/>
    </source>
</evidence>